<keyword evidence="2" id="KW-0472">Membrane</keyword>
<feature type="chain" id="PRO_5019572546" evidence="3">
    <location>
        <begin position="23"/>
        <end position="281"/>
    </location>
</feature>
<sequence>MAFPLTLTTAVLSIFALQGATQFQSSTSPPVGILTTNPAIAIETSSTKPLQDTVPPASTTAVEPQHASTTERTTSSENSFSTTGSTTESTTALTVATEITTHAPATLNPTTPEGNYSITGAVSFTTPSSRNDSTTPSGNFSTSTPSGNLSTSTPSGNLSTSTPSGNFSTSTPSGNLSTSTPSDATPHSKENDDGVAVGAIVGTALGISLVALVLYFIFKKAKSESFSHRRLYEDVSADPVLRLDSSADQLDLRYEGSAYYNPGVTGDSIQMANIHSQGQDA</sequence>
<evidence type="ECO:0000256" key="1">
    <source>
        <dbReference type="SAM" id="MobiDB-lite"/>
    </source>
</evidence>
<reference evidence="4 5" key="1">
    <citation type="submission" date="2019-01" db="EMBL/GenBank/DDBJ databases">
        <title>Draft Genome and Complete Hox-Cluster Characterization of the Sterlet Sturgeon (Acipenser ruthenus).</title>
        <authorList>
            <person name="Wei Q."/>
        </authorList>
    </citation>
    <scope>NUCLEOTIDE SEQUENCE [LARGE SCALE GENOMIC DNA]</scope>
    <source>
        <strain evidence="4">WHYD16114868_AA</strain>
        <tissue evidence="4">Blood</tissue>
    </source>
</reference>
<evidence type="ECO:0000313" key="4">
    <source>
        <dbReference type="EMBL" id="RXM34525.1"/>
    </source>
</evidence>
<feature type="region of interest" description="Disordered" evidence="1">
    <location>
        <begin position="45"/>
        <end position="191"/>
    </location>
</feature>
<keyword evidence="2" id="KW-0812">Transmembrane</keyword>
<dbReference type="Pfam" id="PF15672">
    <property type="entry name" value="Mucin15"/>
    <property type="match status" value="1"/>
</dbReference>
<accession>A0A444UH76</accession>
<feature type="compositionally biased region" description="Polar residues" evidence="1">
    <location>
        <begin position="107"/>
        <end position="185"/>
    </location>
</feature>
<dbReference type="InterPro" id="IPR031371">
    <property type="entry name" value="Mucin-15"/>
</dbReference>
<evidence type="ECO:0000256" key="2">
    <source>
        <dbReference type="SAM" id="Phobius"/>
    </source>
</evidence>
<dbReference type="PANTHER" id="PTHR45427">
    <property type="entry name" value="MUCIN-15"/>
    <property type="match status" value="1"/>
</dbReference>
<comment type="caution">
    <text evidence="4">The sequence shown here is derived from an EMBL/GenBank/DDBJ whole genome shotgun (WGS) entry which is preliminary data.</text>
</comment>
<evidence type="ECO:0000313" key="5">
    <source>
        <dbReference type="Proteomes" id="UP000289886"/>
    </source>
</evidence>
<feature type="signal peptide" evidence="3">
    <location>
        <begin position="1"/>
        <end position="22"/>
    </location>
</feature>
<dbReference type="AlphaFoldDB" id="A0A444UH76"/>
<name>A0A444UH76_ACIRT</name>
<dbReference type="PANTHER" id="PTHR45427:SF1">
    <property type="entry name" value="MUCIN-15"/>
    <property type="match status" value="1"/>
</dbReference>
<keyword evidence="3" id="KW-0732">Signal</keyword>
<evidence type="ECO:0000256" key="3">
    <source>
        <dbReference type="SAM" id="SignalP"/>
    </source>
</evidence>
<dbReference type="Proteomes" id="UP000289886">
    <property type="component" value="Unassembled WGS sequence"/>
</dbReference>
<protein>
    <submittedName>
        <fullName evidence="4">Mucin-15</fullName>
    </submittedName>
</protein>
<gene>
    <name evidence="4" type="ORF">EOD39_4738</name>
</gene>
<keyword evidence="5" id="KW-1185">Reference proteome</keyword>
<keyword evidence="2" id="KW-1133">Transmembrane helix</keyword>
<proteinExistence type="predicted"/>
<organism evidence="4 5">
    <name type="scientific">Acipenser ruthenus</name>
    <name type="common">Sterlet sturgeon</name>
    <dbReference type="NCBI Taxonomy" id="7906"/>
    <lineage>
        <taxon>Eukaryota</taxon>
        <taxon>Metazoa</taxon>
        <taxon>Chordata</taxon>
        <taxon>Craniata</taxon>
        <taxon>Vertebrata</taxon>
        <taxon>Euteleostomi</taxon>
        <taxon>Actinopterygii</taxon>
        <taxon>Chondrostei</taxon>
        <taxon>Acipenseriformes</taxon>
        <taxon>Acipenseridae</taxon>
        <taxon>Acipenser</taxon>
    </lineage>
</organism>
<feature type="compositionally biased region" description="Low complexity" evidence="1">
    <location>
        <begin position="67"/>
        <end position="101"/>
    </location>
</feature>
<feature type="transmembrane region" description="Helical" evidence="2">
    <location>
        <begin position="195"/>
        <end position="218"/>
    </location>
</feature>
<feature type="compositionally biased region" description="Polar residues" evidence="1">
    <location>
        <begin position="45"/>
        <end position="62"/>
    </location>
</feature>
<dbReference type="EMBL" id="SCEB01214578">
    <property type="protein sequence ID" value="RXM34525.1"/>
    <property type="molecule type" value="Genomic_DNA"/>
</dbReference>